<proteinExistence type="predicted"/>
<organism evidence="7">
    <name type="scientific">marine metagenome</name>
    <dbReference type="NCBI Taxonomy" id="408172"/>
    <lineage>
        <taxon>unclassified sequences</taxon>
        <taxon>metagenomes</taxon>
        <taxon>ecological metagenomes</taxon>
    </lineage>
</organism>
<dbReference type="InterPro" id="IPR035921">
    <property type="entry name" value="F/V-ATP_Csub_sf"/>
</dbReference>
<dbReference type="Pfam" id="PF00137">
    <property type="entry name" value="ATP-synt_C"/>
    <property type="match status" value="1"/>
</dbReference>
<protein>
    <recommendedName>
        <fullName evidence="6">V-ATPase proteolipid subunit C-like domain-containing protein</fullName>
    </recommendedName>
</protein>
<evidence type="ECO:0000256" key="4">
    <source>
        <dbReference type="ARBA" id="ARBA00023136"/>
    </source>
</evidence>
<accession>A0A382P045</accession>
<dbReference type="AlphaFoldDB" id="A0A382P045"/>
<reference evidence="7" key="1">
    <citation type="submission" date="2018-05" db="EMBL/GenBank/DDBJ databases">
        <authorList>
            <person name="Lanie J.A."/>
            <person name="Ng W.-L."/>
            <person name="Kazmierczak K.M."/>
            <person name="Andrzejewski T.M."/>
            <person name="Davidsen T.M."/>
            <person name="Wayne K.J."/>
            <person name="Tettelin H."/>
            <person name="Glass J.I."/>
            <person name="Rusch D."/>
            <person name="Podicherti R."/>
            <person name="Tsui H.-C.T."/>
            <person name="Winkler M.E."/>
        </authorList>
    </citation>
    <scope>NUCLEOTIDE SEQUENCE</scope>
</reference>
<dbReference type="SUPFAM" id="SSF81333">
    <property type="entry name" value="F1F0 ATP synthase subunit C"/>
    <property type="match status" value="1"/>
</dbReference>
<gene>
    <name evidence="7" type="ORF">METZ01_LOCUS318055</name>
</gene>
<dbReference type="GO" id="GO:0033177">
    <property type="term" value="C:proton-transporting two-sector ATPase complex, proton-transporting domain"/>
    <property type="evidence" value="ECO:0007669"/>
    <property type="project" value="InterPro"/>
</dbReference>
<dbReference type="Gene3D" id="1.20.120.610">
    <property type="entry name" value="lithium bound rotor ring of v- atpase"/>
    <property type="match status" value="1"/>
</dbReference>
<dbReference type="CDD" id="cd18181">
    <property type="entry name" value="ATP-synt_Vo_Ao_c_TtATPase_like"/>
    <property type="match status" value="1"/>
</dbReference>
<feature type="transmembrane region" description="Helical" evidence="5">
    <location>
        <begin position="94"/>
        <end position="115"/>
    </location>
</feature>
<feature type="domain" description="V-ATPase proteolipid subunit C-like" evidence="6">
    <location>
        <begin position="59"/>
        <end position="115"/>
    </location>
</feature>
<dbReference type="GO" id="GO:0015078">
    <property type="term" value="F:proton transmembrane transporter activity"/>
    <property type="evidence" value="ECO:0007669"/>
    <property type="project" value="InterPro"/>
</dbReference>
<keyword evidence="3 5" id="KW-1133">Transmembrane helix</keyword>
<sequence>RKTNIYVLATMLFVALLAMPAVSAEAGDPDDVGGEEAVADDNQNTVSAAEKTSYGYMAIGAGLAIGLAGIGTGIAQSHTGAAAVGAVAEDRGNFANSLIFIAIPETVVILGFVIANQIMGLTGH</sequence>
<evidence type="ECO:0000256" key="1">
    <source>
        <dbReference type="ARBA" id="ARBA00004141"/>
    </source>
</evidence>
<evidence type="ECO:0000313" key="7">
    <source>
        <dbReference type="EMBL" id="SVC65201.1"/>
    </source>
</evidence>
<dbReference type="EMBL" id="UINC01103086">
    <property type="protein sequence ID" value="SVC65201.1"/>
    <property type="molecule type" value="Genomic_DNA"/>
</dbReference>
<evidence type="ECO:0000256" key="5">
    <source>
        <dbReference type="SAM" id="Phobius"/>
    </source>
</evidence>
<keyword evidence="4 5" id="KW-0472">Membrane</keyword>
<dbReference type="InterPro" id="IPR002379">
    <property type="entry name" value="ATPase_proteolipid_c-like_dom"/>
</dbReference>
<keyword evidence="2 5" id="KW-0812">Transmembrane</keyword>
<evidence type="ECO:0000259" key="6">
    <source>
        <dbReference type="Pfam" id="PF00137"/>
    </source>
</evidence>
<evidence type="ECO:0000256" key="2">
    <source>
        <dbReference type="ARBA" id="ARBA00022692"/>
    </source>
</evidence>
<name>A0A382P045_9ZZZZ</name>
<feature type="transmembrane region" description="Helical" evidence="5">
    <location>
        <begin position="54"/>
        <end position="74"/>
    </location>
</feature>
<evidence type="ECO:0000256" key="3">
    <source>
        <dbReference type="ARBA" id="ARBA00022989"/>
    </source>
</evidence>
<feature type="non-terminal residue" evidence="7">
    <location>
        <position position="1"/>
    </location>
</feature>
<comment type="subcellular location">
    <subcellularLocation>
        <location evidence="1">Membrane</location>
        <topology evidence="1">Multi-pass membrane protein</topology>
    </subcellularLocation>
</comment>